<dbReference type="EMBL" id="JAGGNH010000004">
    <property type="protein sequence ID" value="KAJ0975000.1"/>
    <property type="molecule type" value="Genomic_DNA"/>
</dbReference>
<evidence type="ECO:0000313" key="2">
    <source>
        <dbReference type="Proteomes" id="UP001085076"/>
    </source>
</evidence>
<dbReference type="AlphaFoldDB" id="A0A9D5HFX2"/>
<name>A0A9D5HFX2_9LILI</name>
<sequence length="83" mass="9135">MVVCPEDLQEAETEADVADAVDVEMTLLCSCCCHCFDKAVGLRVAVEDDVAAFAEAAAVDVLQRQNEREVTKRLLLRCRSYAI</sequence>
<accession>A0A9D5HFX2</accession>
<reference evidence="1" key="2">
    <citation type="journal article" date="2022" name="Hortic Res">
        <title>The genome of Dioscorea zingiberensis sheds light on the biosynthesis, origin and evolution of the medicinally important diosgenin saponins.</title>
        <authorList>
            <person name="Li Y."/>
            <person name="Tan C."/>
            <person name="Li Z."/>
            <person name="Guo J."/>
            <person name="Li S."/>
            <person name="Chen X."/>
            <person name="Wang C."/>
            <person name="Dai X."/>
            <person name="Yang H."/>
            <person name="Song W."/>
            <person name="Hou L."/>
            <person name="Xu J."/>
            <person name="Tong Z."/>
            <person name="Xu A."/>
            <person name="Yuan X."/>
            <person name="Wang W."/>
            <person name="Yang Q."/>
            <person name="Chen L."/>
            <person name="Sun Z."/>
            <person name="Wang K."/>
            <person name="Pan B."/>
            <person name="Chen J."/>
            <person name="Bao Y."/>
            <person name="Liu F."/>
            <person name="Qi X."/>
            <person name="Gang D.R."/>
            <person name="Wen J."/>
            <person name="Li J."/>
        </authorList>
    </citation>
    <scope>NUCLEOTIDE SEQUENCE</scope>
    <source>
        <strain evidence="1">Dzin_1.0</strain>
    </source>
</reference>
<protein>
    <submittedName>
        <fullName evidence="1">Uncharacterized protein</fullName>
    </submittedName>
</protein>
<comment type="caution">
    <text evidence="1">The sequence shown here is derived from an EMBL/GenBank/DDBJ whole genome shotgun (WGS) entry which is preliminary data.</text>
</comment>
<reference evidence="1" key="1">
    <citation type="submission" date="2021-03" db="EMBL/GenBank/DDBJ databases">
        <authorList>
            <person name="Li Z."/>
            <person name="Yang C."/>
        </authorList>
    </citation>
    <scope>NUCLEOTIDE SEQUENCE</scope>
    <source>
        <strain evidence="1">Dzin_1.0</strain>
        <tissue evidence="1">Leaf</tissue>
    </source>
</reference>
<evidence type="ECO:0000313" key="1">
    <source>
        <dbReference type="EMBL" id="KAJ0975000.1"/>
    </source>
</evidence>
<gene>
    <name evidence="1" type="ORF">J5N97_016965</name>
</gene>
<dbReference type="Proteomes" id="UP001085076">
    <property type="component" value="Miscellaneous, Linkage group lg04"/>
</dbReference>
<organism evidence="1 2">
    <name type="scientific">Dioscorea zingiberensis</name>
    <dbReference type="NCBI Taxonomy" id="325984"/>
    <lineage>
        <taxon>Eukaryota</taxon>
        <taxon>Viridiplantae</taxon>
        <taxon>Streptophyta</taxon>
        <taxon>Embryophyta</taxon>
        <taxon>Tracheophyta</taxon>
        <taxon>Spermatophyta</taxon>
        <taxon>Magnoliopsida</taxon>
        <taxon>Liliopsida</taxon>
        <taxon>Dioscoreales</taxon>
        <taxon>Dioscoreaceae</taxon>
        <taxon>Dioscorea</taxon>
    </lineage>
</organism>
<keyword evidence="2" id="KW-1185">Reference proteome</keyword>
<proteinExistence type="predicted"/>